<evidence type="ECO:0000256" key="2">
    <source>
        <dbReference type="ARBA" id="ARBA00022516"/>
    </source>
</evidence>
<accession>A0A317CC28</accession>
<evidence type="ECO:0000256" key="7">
    <source>
        <dbReference type="ARBA" id="ARBA00023136"/>
    </source>
</evidence>
<feature type="transmembrane region" description="Helical" evidence="10">
    <location>
        <begin position="83"/>
        <end position="103"/>
    </location>
</feature>
<comment type="pathway">
    <text evidence="10">Lipid metabolism; phospholipid metabolism.</text>
</comment>
<keyword evidence="1 10" id="KW-1003">Cell membrane</keyword>
<evidence type="ECO:0000256" key="1">
    <source>
        <dbReference type="ARBA" id="ARBA00022475"/>
    </source>
</evidence>
<dbReference type="SMART" id="SM01207">
    <property type="entry name" value="G3P_acyltransf"/>
    <property type="match status" value="1"/>
</dbReference>
<dbReference type="PANTHER" id="PTHR30309">
    <property type="entry name" value="INNER MEMBRANE PROTEIN YGIH"/>
    <property type="match status" value="1"/>
</dbReference>
<evidence type="ECO:0000256" key="5">
    <source>
        <dbReference type="ARBA" id="ARBA00022989"/>
    </source>
</evidence>
<name>A0A317CC28_9GAMM</name>
<keyword evidence="6 10" id="KW-0443">Lipid metabolism</keyword>
<comment type="similarity">
    <text evidence="10">Belongs to the PlsY family.</text>
</comment>
<dbReference type="HAMAP" id="MF_01043">
    <property type="entry name" value="PlsY"/>
    <property type="match status" value="1"/>
</dbReference>
<evidence type="ECO:0000256" key="9">
    <source>
        <dbReference type="ARBA" id="ARBA00023264"/>
    </source>
</evidence>
<sequence>MDIILPLVLIIVAYLLGSISTAIVASKLFNFADPRLNGSKNPGTTNVLRLGGKLAAAFTLLGDLLKGLIPVVIAKSLGLSDNWIVIVAIAAFLGHLFPLYYGFKGGKGVATAMGIFIGINPLVGLVVLATWASAAFAFNISSLAALIACLLAPFFFHLVTQSAAFGIGLLVITAFIYWKHIPNIQNMLMGTENKISKK</sequence>
<gene>
    <name evidence="10 11" type="primary">plsY</name>
    <name evidence="11" type="ORF">DKT75_11140</name>
</gene>
<comment type="subunit">
    <text evidence="10">Probably interacts with PlsX.</text>
</comment>
<organism evidence="11 12">
    <name type="scientific">Leucothrix arctica</name>
    <dbReference type="NCBI Taxonomy" id="1481894"/>
    <lineage>
        <taxon>Bacteria</taxon>
        <taxon>Pseudomonadati</taxon>
        <taxon>Pseudomonadota</taxon>
        <taxon>Gammaproteobacteria</taxon>
        <taxon>Thiotrichales</taxon>
        <taxon>Thiotrichaceae</taxon>
        <taxon>Leucothrix</taxon>
    </lineage>
</organism>
<evidence type="ECO:0000256" key="4">
    <source>
        <dbReference type="ARBA" id="ARBA00022692"/>
    </source>
</evidence>
<dbReference type="EMBL" id="QGKL01000031">
    <property type="protein sequence ID" value="PWQ95929.1"/>
    <property type="molecule type" value="Genomic_DNA"/>
</dbReference>
<dbReference type="InterPro" id="IPR003811">
    <property type="entry name" value="G3P_acylTferase_PlsY"/>
</dbReference>
<keyword evidence="3 10" id="KW-0808">Transferase</keyword>
<keyword evidence="2 10" id="KW-0444">Lipid biosynthesis</keyword>
<dbReference type="RefSeq" id="WP_109823508.1">
    <property type="nucleotide sequence ID" value="NZ_QGKL01000031.1"/>
</dbReference>
<keyword evidence="4 10" id="KW-0812">Transmembrane</keyword>
<keyword evidence="5 10" id="KW-1133">Transmembrane helix</keyword>
<feature type="transmembrane region" description="Helical" evidence="10">
    <location>
        <begin position="109"/>
        <end position="129"/>
    </location>
</feature>
<evidence type="ECO:0000313" key="11">
    <source>
        <dbReference type="EMBL" id="PWQ95929.1"/>
    </source>
</evidence>
<keyword evidence="8 10" id="KW-0594">Phospholipid biosynthesis</keyword>
<reference evidence="11 12" key="1">
    <citation type="submission" date="2018-05" db="EMBL/GenBank/DDBJ databases">
        <title>Leucothrix arctica sp. nov., isolated from Arctic seawater.</title>
        <authorList>
            <person name="Choi A."/>
            <person name="Baek K."/>
        </authorList>
    </citation>
    <scope>NUCLEOTIDE SEQUENCE [LARGE SCALE GENOMIC DNA]</scope>
    <source>
        <strain evidence="11 12">IMCC9719</strain>
    </source>
</reference>
<feature type="transmembrane region" description="Helical" evidence="10">
    <location>
        <begin position="162"/>
        <end position="178"/>
    </location>
</feature>
<evidence type="ECO:0000256" key="10">
    <source>
        <dbReference type="HAMAP-Rule" id="MF_01043"/>
    </source>
</evidence>
<evidence type="ECO:0000256" key="8">
    <source>
        <dbReference type="ARBA" id="ARBA00023209"/>
    </source>
</evidence>
<keyword evidence="12" id="KW-1185">Reference proteome</keyword>
<dbReference type="AlphaFoldDB" id="A0A317CC28"/>
<comment type="function">
    <text evidence="10">Catalyzes the transfer of an acyl group from acyl-phosphate (acyl-PO(4)) to glycerol-3-phosphate (G3P) to form lysophosphatidic acid (LPA). This enzyme utilizes acyl-phosphate as fatty acyl donor, but not acyl-CoA or acyl-ACP.</text>
</comment>
<dbReference type="NCBIfam" id="TIGR00023">
    <property type="entry name" value="glycerol-3-phosphate 1-O-acyltransferase PlsY"/>
    <property type="match status" value="1"/>
</dbReference>
<dbReference type="GO" id="GO:0008654">
    <property type="term" value="P:phospholipid biosynthetic process"/>
    <property type="evidence" value="ECO:0007669"/>
    <property type="project" value="UniProtKB-UniRule"/>
</dbReference>
<evidence type="ECO:0000256" key="6">
    <source>
        <dbReference type="ARBA" id="ARBA00023098"/>
    </source>
</evidence>
<protein>
    <recommendedName>
        <fullName evidence="10">Glycerol-3-phosphate acyltransferase</fullName>
    </recommendedName>
    <alternativeName>
        <fullName evidence="10">Acyl-PO4 G3P acyltransferase</fullName>
    </alternativeName>
    <alternativeName>
        <fullName evidence="10">Acyl-phosphate--glycerol-3-phosphate acyltransferase</fullName>
    </alternativeName>
    <alternativeName>
        <fullName evidence="10">G3P acyltransferase</fullName>
        <shortName evidence="10">GPAT</shortName>
        <ecNumber evidence="10">2.3.1.275</ecNumber>
    </alternativeName>
    <alternativeName>
        <fullName evidence="10">Lysophosphatidic acid synthase</fullName>
        <shortName evidence="10">LPA synthase</shortName>
    </alternativeName>
</protein>
<dbReference type="Pfam" id="PF02660">
    <property type="entry name" value="G3P_acyltransf"/>
    <property type="match status" value="1"/>
</dbReference>
<comment type="subcellular location">
    <subcellularLocation>
        <location evidence="10">Cell membrane</location>
        <topology evidence="10">Multi-pass membrane protein</topology>
    </subcellularLocation>
</comment>
<comment type="caution">
    <text evidence="11">The sequence shown here is derived from an EMBL/GenBank/DDBJ whole genome shotgun (WGS) entry which is preliminary data.</text>
</comment>
<keyword evidence="9 10" id="KW-1208">Phospholipid metabolism</keyword>
<evidence type="ECO:0000256" key="3">
    <source>
        <dbReference type="ARBA" id="ARBA00022679"/>
    </source>
</evidence>
<evidence type="ECO:0000313" key="12">
    <source>
        <dbReference type="Proteomes" id="UP000245506"/>
    </source>
</evidence>
<dbReference type="Proteomes" id="UP000245506">
    <property type="component" value="Unassembled WGS sequence"/>
</dbReference>
<proteinExistence type="inferred from homology"/>
<dbReference type="OrthoDB" id="9777124at2"/>
<dbReference type="GO" id="GO:0043772">
    <property type="term" value="F:acyl-phosphate glycerol-3-phosphate acyltransferase activity"/>
    <property type="evidence" value="ECO:0007669"/>
    <property type="project" value="UniProtKB-UniRule"/>
</dbReference>
<keyword evidence="7 10" id="KW-0472">Membrane</keyword>
<keyword evidence="11" id="KW-0012">Acyltransferase</keyword>
<comment type="catalytic activity">
    <reaction evidence="10">
        <text>an acyl phosphate + sn-glycerol 3-phosphate = a 1-acyl-sn-glycero-3-phosphate + phosphate</text>
        <dbReference type="Rhea" id="RHEA:34075"/>
        <dbReference type="ChEBI" id="CHEBI:43474"/>
        <dbReference type="ChEBI" id="CHEBI:57597"/>
        <dbReference type="ChEBI" id="CHEBI:57970"/>
        <dbReference type="ChEBI" id="CHEBI:59918"/>
        <dbReference type="EC" id="2.3.1.275"/>
    </reaction>
</comment>
<dbReference type="UniPathway" id="UPA00085"/>
<feature type="transmembrane region" description="Helical" evidence="10">
    <location>
        <begin position="7"/>
        <end position="30"/>
    </location>
</feature>
<dbReference type="GO" id="GO:0005886">
    <property type="term" value="C:plasma membrane"/>
    <property type="evidence" value="ECO:0007669"/>
    <property type="project" value="UniProtKB-SubCell"/>
</dbReference>
<feature type="transmembrane region" description="Helical" evidence="10">
    <location>
        <begin position="50"/>
        <end position="71"/>
    </location>
</feature>
<dbReference type="EC" id="2.3.1.275" evidence="10"/>
<dbReference type="PANTHER" id="PTHR30309:SF0">
    <property type="entry name" value="GLYCEROL-3-PHOSPHATE ACYLTRANSFERASE-RELATED"/>
    <property type="match status" value="1"/>
</dbReference>